<evidence type="ECO:0000256" key="7">
    <source>
        <dbReference type="ARBA" id="ARBA00023242"/>
    </source>
</evidence>
<dbReference type="GO" id="GO:0016199">
    <property type="term" value="P:axon midline choice point recognition"/>
    <property type="evidence" value="ECO:0007669"/>
    <property type="project" value="UniProtKB-ARBA"/>
</dbReference>
<dbReference type="Pfam" id="PF00651">
    <property type="entry name" value="BTB"/>
    <property type="match status" value="1"/>
</dbReference>
<dbReference type="GO" id="GO:0007464">
    <property type="term" value="P:R3/R4 cell fate commitment"/>
    <property type="evidence" value="ECO:0007669"/>
    <property type="project" value="UniProtKB-ARBA"/>
</dbReference>
<comment type="function">
    <text evidence="8">Putative transcription factor required for axon growth and guidance in the central and peripheral nervous systems. Repels CNS axons away from the midline by promoting the expression of the midline repellent sli and its receptor robo.</text>
</comment>
<feature type="region of interest" description="Disordered" evidence="9">
    <location>
        <begin position="308"/>
        <end position="391"/>
    </location>
</feature>
<feature type="compositionally biased region" description="Low complexity" evidence="9">
    <location>
        <begin position="227"/>
        <end position="280"/>
    </location>
</feature>
<keyword evidence="5" id="KW-0805">Transcription regulation</keyword>
<evidence type="ECO:0000256" key="3">
    <source>
        <dbReference type="ARBA" id="ARBA00022782"/>
    </source>
</evidence>
<dbReference type="Gene3D" id="3.30.710.10">
    <property type="entry name" value="Potassium Channel Kv1.1, Chain A"/>
    <property type="match status" value="1"/>
</dbReference>
<feature type="compositionally biased region" description="Polar residues" evidence="9">
    <location>
        <begin position="159"/>
        <end position="175"/>
    </location>
</feature>
<dbReference type="GO" id="GO:0007526">
    <property type="term" value="P:larval somatic muscle development"/>
    <property type="evidence" value="ECO:0007669"/>
    <property type="project" value="UniProtKB-ARBA"/>
</dbReference>
<dbReference type="SUPFAM" id="SSF54695">
    <property type="entry name" value="POZ domain"/>
    <property type="match status" value="1"/>
</dbReference>
<keyword evidence="4" id="KW-0524">Neurogenesis</keyword>
<evidence type="ECO:0000256" key="9">
    <source>
        <dbReference type="SAM" id="MobiDB-lite"/>
    </source>
</evidence>
<dbReference type="Proteomes" id="UP001152759">
    <property type="component" value="Chromosome 1"/>
</dbReference>
<dbReference type="InterPro" id="IPR000210">
    <property type="entry name" value="BTB/POZ_dom"/>
</dbReference>
<evidence type="ECO:0000256" key="2">
    <source>
        <dbReference type="ARBA" id="ARBA00022473"/>
    </source>
</evidence>
<dbReference type="InterPro" id="IPR051095">
    <property type="entry name" value="Dros_DevTransReg"/>
</dbReference>
<dbReference type="CDD" id="cd18315">
    <property type="entry name" value="BTB_POZ_BAB-like"/>
    <property type="match status" value="1"/>
</dbReference>
<proteinExistence type="predicted"/>
<feature type="region of interest" description="Disordered" evidence="9">
    <location>
        <begin position="132"/>
        <end position="280"/>
    </location>
</feature>
<evidence type="ECO:0000256" key="5">
    <source>
        <dbReference type="ARBA" id="ARBA00023015"/>
    </source>
</evidence>
<dbReference type="EMBL" id="OU963862">
    <property type="protein sequence ID" value="CAH0381287.1"/>
    <property type="molecule type" value="Genomic_DNA"/>
</dbReference>
<keyword evidence="2" id="KW-0217">Developmental protein</keyword>
<feature type="compositionally biased region" description="Polar residues" evidence="9">
    <location>
        <begin position="202"/>
        <end position="226"/>
    </location>
</feature>
<dbReference type="GO" id="GO:0008406">
    <property type="term" value="P:gonad development"/>
    <property type="evidence" value="ECO:0007669"/>
    <property type="project" value="UniProtKB-ARBA"/>
</dbReference>
<dbReference type="GO" id="GO:0006357">
    <property type="term" value="P:regulation of transcription by RNA polymerase II"/>
    <property type="evidence" value="ECO:0007669"/>
    <property type="project" value="TreeGrafter"/>
</dbReference>
<gene>
    <name evidence="11" type="ORF">BEMITA_LOCUS953</name>
</gene>
<dbReference type="InterPro" id="IPR011333">
    <property type="entry name" value="SKP1/BTB/POZ_sf"/>
</dbReference>
<sequence length="411" mass="45333">MSSNQQFCLRWNNHQSTLISVFDALLESGTLVDCTLAAEGQYLKAHKVVLSACSPYLGMLLSQHYEKHPILILKDIKFQELKSMLDYMYRGEVNISQEQLGTFLKAAESLQIKGLTDSGGGIDTKEDMPIIPLKRHGDNRKSIPLASALRRSPPHTVNHRWSNDVSDTFSRSSGSVREGSMSPTPRKRKRSQKPNGEDPVYMNNQTDEVSENVKTSLNDSESAISANSPVPLTNSNNNNSSSNNSNNSNPNSNNNNNNNVSPNNNNNNNNNLNNNNNNNNKILEKKSLESVVTELKLQNNNDIIGSDKKIVSDSASDGKDSGVDGMKPPKHELSDEVNYEDSVEDMGLEEEEEELDEPDASQAGPSNTHAPGAGWQLAEYHQDSLSSSQQDSQGRIALMPFLAVHFRHVSI</sequence>
<dbReference type="PANTHER" id="PTHR23110:SF111">
    <property type="entry name" value="LONGITUDINALS LACKING PROTEIN, ISOFORMS F_I_K_T"/>
    <property type="match status" value="1"/>
</dbReference>
<evidence type="ECO:0000313" key="11">
    <source>
        <dbReference type="EMBL" id="CAH0381287.1"/>
    </source>
</evidence>
<evidence type="ECO:0000256" key="1">
    <source>
        <dbReference type="ARBA" id="ARBA00004123"/>
    </source>
</evidence>
<dbReference type="GO" id="GO:0035167">
    <property type="term" value="P:larval lymph gland hemopoiesis"/>
    <property type="evidence" value="ECO:0007669"/>
    <property type="project" value="UniProtKB-ARBA"/>
</dbReference>
<dbReference type="SMART" id="SM00225">
    <property type="entry name" value="BTB"/>
    <property type="match status" value="1"/>
</dbReference>
<accession>A0A9N9ZZW5</accession>
<dbReference type="PANTHER" id="PTHR23110">
    <property type="entry name" value="BTB DOMAIN TRANSCRIPTION FACTOR"/>
    <property type="match status" value="1"/>
</dbReference>
<feature type="domain" description="BTB" evidence="10">
    <location>
        <begin position="32"/>
        <end position="127"/>
    </location>
</feature>
<feature type="compositionally biased region" description="Acidic residues" evidence="9">
    <location>
        <begin position="335"/>
        <end position="359"/>
    </location>
</feature>
<reference evidence="11" key="1">
    <citation type="submission" date="2021-12" db="EMBL/GenBank/DDBJ databases">
        <authorList>
            <person name="King R."/>
        </authorList>
    </citation>
    <scope>NUCLEOTIDE SEQUENCE</scope>
</reference>
<name>A0A9N9ZZW5_BEMTA</name>
<evidence type="ECO:0000256" key="6">
    <source>
        <dbReference type="ARBA" id="ARBA00023163"/>
    </source>
</evidence>
<comment type="subcellular location">
    <subcellularLocation>
        <location evidence="1">Nucleus</location>
    </subcellularLocation>
</comment>
<dbReference type="GO" id="GO:0005634">
    <property type="term" value="C:nucleus"/>
    <property type="evidence" value="ECO:0007669"/>
    <property type="project" value="UniProtKB-SubCell"/>
</dbReference>
<organism evidence="11 12">
    <name type="scientific">Bemisia tabaci</name>
    <name type="common">Sweetpotato whitefly</name>
    <name type="synonym">Aleurodes tabaci</name>
    <dbReference type="NCBI Taxonomy" id="7038"/>
    <lineage>
        <taxon>Eukaryota</taxon>
        <taxon>Metazoa</taxon>
        <taxon>Ecdysozoa</taxon>
        <taxon>Arthropoda</taxon>
        <taxon>Hexapoda</taxon>
        <taxon>Insecta</taxon>
        <taxon>Pterygota</taxon>
        <taxon>Neoptera</taxon>
        <taxon>Paraneoptera</taxon>
        <taxon>Hemiptera</taxon>
        <taxon>Sternorrhyncha</taxon>
        <taxon>Aleyrodoidea</taxon>
        <taxon>Aleyrodidae</taxon>
        <taxon>Aleyrodinae</taxon>
        <taxon>Bemisia</taxon>
    </lineage>
</organism>
<dbReference type="FunFam" id="3.30.710.10:FF:000091">
    <property type="entry name" value="Lola, isoform F"/>
    <property type="match status" value="1"/>
</dbReference>
<keyword evidence="7" id="KW-0539">Nucleus</keyword>
<dbReference type="AlphaFoldDB" id="A0A9N9ZZW5"/>
<evidence type="ECO:0000256" key="4">
    <source>
        <dbReference type="ARBA" id="ARBA00022902"/>
    </source>
</evidence>
<keyword evidence="6" id="KW-0804">Transcription</keyword>
<keyword evidence="12" id="KW-1185">Reference proteome</keyword>
<feature type="compositionally biased region" description="Basic and acidic residues" evidence="9">
    <location>
        <begin position="308"/>
        <end position="334"/>
    </location>
</feature>
<evidence type="ECO:0000256" key="8">
    <source>
        <dbReference type="ARBA" id="ARBA00037382"/>
    </source>
</evidence>
<keyword evidence="3" id="KW-0221">Differentiation</keyword>
<evidence type="ECO:0000259" key="10">
    <source>
        <dbReference type="SMART" id="SM00225"/>
    </source>
</evidence>
<protein>
    <recommendedName>
        <fullName evidence="10">BTB domain-containing protein</fullName>
    </recommendedName>
</protein>
<dbReference type="GO" id="GO:0048813">
    <property type="term" value="P:dendrite morphogenesis"/>
    <property type="evidence" value="ECO:0007669"/>
    <property type="project" value="UniProtKB-ARBA"/>
</dbReference>
<dbReference type="GO" id="GO:0045467">
    <property type="term" value="P:R7 cell development"/>
    <property type="evidence" value="ECO:0007669"/>
    <property type="project" value="UniProtKB-ARBA"/>
</dbReference>
<evidence type="ECO:0000313" key="12">
    <source>
        <dbReference type="Proteomes" id="UP001152759"/>
    </source>
</evidence>
<dbReference type="GO" id="GO:0045476">
    <property type="term" value="P:nurse cell apoptotic process"/>
    <property type="evidence" value="ECO:0007669"/>
    <property type="project" value="UniProtKB-ARBA"/>
</dbReference>